<dbReference type="Proteomes" id="UP000886005">
    <property type="component" value="Unassembled WGS sequence"/>
</dbReference>
<sequence length="289" mass="32509">MKPEIALFSKHLQWCAREELPRAVRAAGADGLDLTVRPGGHVAPERVEDELPDYVRLCRSAGSDVLMICTAIEKASDITTEKILKTAASLGIKYYRMGWLDYPADIRSGLDDIKSRLKDLAAMNEHYGIRGAYQNHDGRWFGAPVWDLARLLDEIDSPWLGVQYDVLNATIEGCKSWPLAYDFIKPHIHTIAVKDAVWRKTKGGWRIEYRPLGRGWMEAAVFIKKEKGRGGPVPFTMHFEYELGGAETGAAKLTLSGDKVIAAMKKDVAFLRRLWYETEPGDTTESNRK</sequence>
<dbReference type="AlphaFoldDB" id="A0A7V1LN93"/>
<accession>A0A7V1LN93</accession>
<dbReference type="SUPFAM" id="SSF51658">
    <property type="entry name" value="Xylose isomerase-like"/>
    <property type="match status" value="1"/>
</dbReference>
<name>A0A7V1LN93_CALAY</name>
<comment type="caution">
    <text evidence="2">The sequence shown here is derived from an EMBL/GenBank/DDBJ whole genome shotgun (WGS) entry which is preliminary data.</text>
</comment>
<feature type="domain" description="Xylose isomerase-like TIM barrel" evidence="1">
    <location>
        <begin position="22"/>
        <end position="217"/>
    </location>
</feature>
<protein>
    <submittedName>
        <fullName evidence="2">Sugar phosphate isomerase/epimerase</fullName>
    </submittedName>
</protein>
<evidence type="ECO:0000313" key="2">
    <source>
        <dbReference type="EMBL" id="HED11066.1"/>
    </source>
</evidence>
<dbReference type="EMBL" id="DRLD01000280">
    <property type="protein sequence ID" value="HED11066.1"/>
    <property type="molecule type" value="Genomic_DNA"/>
</dbReference>
<proteinExistence type="predicted"/>
<dbReference type="Pfam" id="PF01261">
    <property type="entry name" value="AP_endonuc_2"/>
    <property type="match status" value="1"/>
</dbReference>
<organism evidence="2">
    <name type="scientific">Caldithrix abyssi</name>
    <dbReference type="NCBI Taxonomy" id="187145"/>
    <lineage>
        <taxon>Bacteria</taxon>
        <taxon>Pseudomonadati</taxon>
        <taxon>Calditrichota</taxon>
        <taxon>Calditrichia</taxon>
        <taxon>Calditrichales</taxon>
        <taxon>Calditrichaceae</taxon>
        <taxon>Caldithrix</taxon>
    </lineage>
</organism>
<dbReference type="PANTHER" id="PTHR12110">
    <property type="entry name" value="HYDROXYPYRUVATE ISOMERASE"/>
    <property type="match status" value="1"/>
</dbReference>
<dbReference type="InterPro" id="IPR013022">
    <property type="entry name" value="Xyl_isomerase-like_TIM-brl"/>
</dbReference>
<dbReference type="InterPro" id="IPR036237">
    <property type="entry name" value="Xyl_isomerase-like_sf"/>
</dbReference>
<evidence type="ECO:0000259" key="1">
    <source>
        <dbReference type="Pfam" id="PF01261"/>
    </source>
</evidence>
<keyword evidence="2" id="KW-0413">Isomerase</keyword>
<reference evidence="2" key="1">
    <citation type="journal article" date="2020" name="mSystems">
        <title>Genome- and Community-Level Interaction Insights into Carbon Utilization and Element Cycling Functions of Hydrothermarchaeota in Hydrothermal Sediment.</title>
        <authorList>
            <person name="Zhou Z."/>
            <person name="Liu Y."/>
            <person name="Xu W."/>
            <person name="Pan J."/>
            <person name="Luo Z.H."/>
            <person name="Li M."/>
        </authorList>
    </citation>
    <scope>NUCLEOTIDE SEQUENCE [LARGE SCALE GENOMIC DNA]</scope>
    <source>
        <strain evidence="2">HyVt-456</strain>
    </source>
</reference>
<dbReference type="GO" id="GO:0016853">
    <property type="term" value="F:isomerase activity"/>
    <property type="evidence" value="ECO:0007669"/>
    <property type="project" value="UniProtKB-KW"/>
</dbReference>
<gene>
    <name evidence="2" type="ORF">ENJ10_10290</name>
</gene>
<dbReference type="InterPro" id="IPR050312">
    <property type="entry name" value="IolE/XylAMocC-like"/>
</dbReference>
<dbReference type="PANTHER" id="PTHR12110:SF41">
    <property type="entry name" value="INOSOSE DEHYDRATASE"/>
    <property type="match status" value="1"/>
</dbReference>
<dbReference type="Gene3D" id="3.20.20.150">
    <property type="entry name" value="Divalent-metal-dependent TIM barrel enzymes"/>
    <property type="match status" value="1"/>
</dbReference>